<dbReference type="InterPro" id="IPR001107">
    <property type="entry name" value="Band_7"/>
</dbReference>
<proteinExistence type="predicted"/>
<accession>A0A0G0P3N1</accession>
<dbReference type="Pfam" id="PF01145">
    <property type="entry name" value="Band_7"/>
    <property type="match status" value="1"/>
</dbReference>
<dbReference type="EMBL" id="LBXD01000038">
    <property type="protein sequence ID" value="KKR22548.1"/>
    <property type="molecule type" value="Genomic_DNA"/>
</dbReference>
<dbReference type="AlphaFoldDB" id="A0A0G0P3N1"/>
<organism evidence="3 4">
    <name type="scientific">Candidatus Yanofskybacteria bacterium GW2011_GWD2_39_48</name>
    <dbReference type="NCBI Taxonomy" id="1619031"/>
    <lineage>
        <taxon>Bacteria</taxon>
        <taxon>Candidatus Yanofskyibacteriota</taxon>
    </lineage>
</organism>
<keyword evidence="1" id="KW-0472">Membrane</keyword>
<keyword evidence="1" id="KW-1133">Transmembrane helix</keyword>
<gene>
    <name evidence="3" type="ORF">UT53_C0038G0002</name>
</gene>
<reference evidence="3 4" key="1">
    <citation type="journal article" date="2015" name="Nature">
        <title>rRNA introns, odd ribosomes, and small enigmatic genomes across a large radiation of phyla.</title>
        <authorList>
            <person name="Brown C.T."/>
            <person name="Hug L.A."/>
            <person name="Thomas B.C."/>
            <person name="Sharon I."/>
            <person name="Castelle C.J."/>
            <person name="Singh A."/>
            <person name="Wilkins M.J."/>
            <person name="Williams K.H."/>
            <person name="Banfield J.F."/>
        </authorList>
    </citation>
    <scope>NUCLEOTIDE SEQUENCE [LARGE SCALE GENOMIC DNA]</scope>
</reference>
<dbReference type="SUPFAM" id="SSF117892">
    <property type="entry name" value="Band 7/SPFH domain"/>
    <property type="match status" value="1"/>
</dbReference>
<comment type="caution">
    <text evidence="3">The sequence shown here is derived from an EMBL/GenBank/DDBJ whole genome shotgun (WGS) entry which is preliminary data.</text>
</comment>
<dbReference type="InterPro" id="IPR036013">
    <property type="entry name" value="Band_7/SPFH_dom_sf"/>
</dbReference>
<sequence length="362" mass="39768">MKTWLFGVLIILGILLTMWFGNMALSLLSSPNDMGVASGILILAVLATIWFYVITRIRKRVTREGTMKKIGVLLAIVIIGGLGSACTTVSPGHVGIVVNQWGSEKGVSDYTARTGTIAYNPITTSVFNYPTYMQNVVWTKNLSEGNPLNEEITFTIRGNMAISVDVSLAYQLDASKVPHFYVQFRSDDLSAFTHGFLHNVTRDCFNELGGKYELDMIMGDNADFINAVKNELKNRVGRYGVLIEQFGIIGAPRPPDDVIKGINAKIGATQLAVQKQNEIMQAEADAKKAIATAEGQAQARIKQAEGEAVANERLTRSLSPMLLQWRQLQIQADSINKWNGQMPQFTGGALPFIQVPQQGQQK</sequence>
<keyword evidence="1" id="KW-0812">Transmembrane</keyword>
<evidence type="ECO:0000256" key="1">
    <source>
        <dbReference type="SAM" id="Phobius"/>
    </source>
</evidence>
<evidence type="ECO:0000313" key="4">
    <source>
        <dbReference type="Proteomes" id="UP000034764"/>
    </source>
</evidence>
<dbReference type="PANTHER" id="PTHR42911">
    <property type="entry name" value="MODULATOR OF FTSH PROTEASE HFLC"/>
    <property type="match status" value="1"/>
</dbReference>
<evidence type="ECO:0000313" key="3">
    <source>
        <dbReference type="EMBL" id="KKR22548.1"/>
    </source>
</evidence>
<feature type="domain" description="Band 7" evidence="2">
    <location>
        <begin position="88"/>
        <end position="286"/>
    </location>
</feature>
<feature type="transmembrane region" description="Helical" evidence="1">
    <location>
        <begin position="66"/>
        <end position="85"/>
    </location>
</feature>
<name>A0A0G0P3N1_9BACT</name>
<protein>
    <submittedName>
        <fullName evidence="3">Band 7 protein</fullName>
    </submittedName>
</protein>
<feature type="transmembrane region" description="Helical" evidence="1">
    <location>
        <begin position="34"/>
        <end position="54"/>
    </location>
</feature>
<evidence type="ECO:0000259" key="2">
    <source>
        <dbReference type="Pfam" id="PF01145"/>
    </source>
</evidence>
<dbReference type="PANTHER" id="PTHR42911:SF1">
    <property type="entry name" value="MODULATOR OF FTSH PROTEASE HFLC"/>
    <property type="match status" value="1"/>
</dbReference>
<dbReference type="Proteomes" id="UP000034764">
    <property type="component" value="Unassembled WGS sequence"/>
</dbReference>